<dbReference type="OrthoDB" id="9801106at2"/>
<feature type="region of interest" description="Disordered" evidence="1">
    <location>
        <begin position="87"/>
        <end position="132"/>
    </location>
</feature>
<gene>
    <name evidence="4" type="primary">spoIIQ</name>
    <name evidence="4" type="ORF">ATZ99_16100</name>
</gene>
<keyword evidence="5" id="KW-1185">Reference proteome</keyword>
<dbReference type="InterPro" id="IPR050570">
    <property type="entry name" value="Cell_wall_metabolism_enzyme"/>
</dbReference>
<feature type="compositionally biased region" description="Basic and acidic residues" evidence="1">
    <location>
        <begin position="87"/>
        <end position="96"/>
    </location>
</feature>
<proteinExistence type="predicted"/>
<evidence type="ECO:0000256" key="1">
    <source>
        <dbReference type="SAM" id="MobiDB-lite"/>
    </source>
</evidence>
<keyword evidence="2" id="KW-0472">Membrane</keyword>
<feature type="domain" description="M23ase beta-sheet core" evidence="3">
    <location>
        <begin position="174"/>
        <end position="272"/>
    </location>
</feature>
<evidence type="ECO:0000313" key="4">
    <source>
        <dbReference type="EMBL" id="KYO65376.1"/>
    </source>
</evidence>
<feature type="compositionally biased region" description="Basic and acidic residues" evidence="1">
    <location>
        <begin position="115"/>
        <end position="130"/>
    </location>
</feature>
<protein>
    <submittedName>
        <fullName evidence="4">Stage II sporulation protein Q</fullName>
    </submittedName>
</protein>
<dbReference type="Proteomes" id="UP000075737">
    <property type="component" value="Unassembled WGS sequence"/>
</dbReference>
<comment type="caution">
    <text evidence="4">The sequence shown here is derived from an EMBL/GenBank/DDBJ whole genome shotgun (WGS) entry which is preliminary data.</text>
</comment>
<dbReference type="CDD" id="cd12797">
    <property type="entry name" value="M23_peptidase"/>
    <property type="match status" value="1"/>
</dbReference>
<feature type="transmembrane region" description="Helical" evidence="2">
    <location>
        <begin position="26"/>
        <end position="47"/>
    </location>
</feature>
<dbReference type="AlphaFoldDB" id="A0A161PW85"/>
<name>A0A161PW85_9FIRM</name>
<keyword evidence="2" id="KW-1133">Transmembrane helix</keyword>
<dbReference type="InterPro" id="IPR011055">
    <property type="entry name" value="Dup_hybrid_motif"/>
</dbReference>
<dbReference type="InterPro" id="IPR016047">
    <property type="entry name" value="M23ase_b-sheet_dom"/>
</dbReference>
<dbReference type="STRING" id="520767.ATZ99_16100"/>
<accession>A0A161PW85</accession>
<reference evidence="4 5" key="1">
    <citation type="submission" date="2015-12" db="EMBL/GenBank/DDBJ databases">
        <title>Draft genome of Thermovenabulum gondwanense isolated from a red thermophilic microbial mat colonisisng an outflow channel of a bore well.</title>
        <authorList>
            <person name="Patel B.K."/>
        </authorList>
    </citation>
    <scope>NUCLEOTIDE SEQUENCE [LARGE SCALE GENOMIC DNA]</scope>
    <source>
        <strain evidence="4 5">R270</strain>
    </source>
</reference>
<evidence type="ECO:0000313" key="5">
    <source>
        <dbReference type="Proteomes" id="UP000075737"/>
    </source>
</evidence>
<dbReference type="PANTHER" id="PTHR21666:SF270">
    <property type="entry name" value="MUREIN HYDROLASE ACTIVATOR ENVC"/>
    <property type="match status" value="1"/>
</dbReference>
<evidence type="ECO:0000259" key="3">
    <source>
        <dbReference type="Pfam" id="PF01551"/>
    </source>
</evidence>
<sequence>MAIFNRIRIGNLKNVKRFFRWPSLRVGILLILLIILFTANGILWYLYYFSNKEAKESKLEEPQKQWEISLNENPVDESKLREEYSLNTEEKKEDMQRQSLTAPDKNTASNQTASGEKKKDVELSSKKDTEGETAELKVTADLNVMSLPVTGKIVTEFSKDTLVYSKTLNQWCAHKGVDIQADLGTPVKAALAGTVVEVKTNDPALGVVVVIDHGNGVKTLYGNLMSDKLVKKGMKVKKGDIIGGVGNTAPYESEDPPHLHFEVIKNNESIDPQQFFKNI</sequence>
<dbReference type="GO" id="GO:0004222">
    <property type="term" value="F:metalloendopeptidase activity"/>
    <property type="evidence" value="ECO:0007669"/>
    <property type="project" value="TreeGrafter"/>
</dbReference>
<dbReference type="EMBL" id="LOHZ01000035">
    <property type="protein sequence ID" value="KYO65376.1"/>
    <property type="molecule type" value="Genomic_DNA"/>
</dbReference>
<feature type="compositionally biased region" description="Polar residues" evidence="1">
    <location>
        <begin position="97"/>
        <end position="114"/>
    </location>
</feature>
<dbReference type="Gene3D" id="2.70.70.10">
    <property type="entry name" value="Glucose Permease (Domain IIA)"/>
    <property type="match status" value="1"/>
</dbReference>
<organism evidence="4 5">
    <name type="scientific">Thermovenabulum gondwanense</name>
    <dbReference type="NCBI Taxonomy" id="520767"/>
    <lineage>
        <taxon>Bacteria</taxon>
        <taxon>Bacillati</taxon>
        <taxon>Bacillota</taxon>
        <taxon>Clostridia</taxon>
        <taxon>Thermosediminibacterales</taxon>
        <taxon>Thermosediminibacteraceae</taxon>
        <taxon>Thermovenabulum</taxon>
    </lineage>
</organism>
<dbReference type="Pfam" id="PF01551">
    <property type="entry name" value="Peptidase_M23"/>
    <property type="match status" value="1"/>
</dbReference>
<dbReference type="PANTHER" id="PTHR21666">
    <property type="entry name" value="PEPTIDASE-RELATED"/>
    <property type="match status" value="1"/>
</dbReference>
<dbReference type="RefSeq" id="WP_068748733.1">
    <property type="nucleotide sequence ID" value="NZ_LOHZ01000035.1"/>
</dbReference>
<keyword evidence="2" id="KW-0812">Transmembrane</keyword>
<evidence type="ECO:0000256" key="2">
    <source>
        <dbReference type="SAM" id="Phobius"/>
    </source>
</evidence>
<dbReference type="SUPFAM" id="SSF51261">
    <property type="entry name" value="Duplicated hybrid motif"/>
    <property type="match status" value="1"/>
</dbReference>